<dbReference type="Gene3D" id="2.20.28.50">
    <property type="entry name" value="degv family protein"/>
    <property type="match status" value="1"/>
</dbReference>
<dbReference type="Pfam" id="PF02645">
    <property type="entry name" value="DegV"/>
    <property type="match status" value="1"/>
</dbReference>
<reference evidence="3 4" key="1">
    <citation type="journal article" date="2013" name="J. Mol. Microbiol. Biotechnol.">
        <title>Analysis of the Complete Genomes of Acholeplasma brassicae , A. palmae and A. laidlawii and Their Comparison to the Obligate Parasites from ' Candidatus Phytoplasma'.</title>
        <authorList>
            <person name="Kube M."/>
            <person name="Siewert C."/>
            <person name="Migdoll A.M."/>
            <person name="Duduk B."/>
            <person name="Holz S."/>
            <person name="Rabus R."/>
            <person name="Seemuller E."/>
            <person name="Mitrovic J."/>
            <person name="Muller I."/>
            <person name="Buttner C."/>
            <person name="Reinhardt R."/>
        </authorList>
    </citation>
    <scope>NUCLEOTIDE SEQUENCE [LARGE SCALE GENOMIC DNA]</scope>
    <source>
        <strain evidence="3 4">J233</strain>
    </source>
</reference>
<keyword evidence="2" id="KW-0446">Lipid-binding</keyword>
<dbReference type="Gene3D" id="3.30.1180.10">
    <property type="match status" value="1"/>
</dbReference>
<evidence type="ECO:0000313" key="4">
    <source>
        <dbReference type="Proteomes" id="UP000032740"/>
    </source>
</evidence>
<comment type="function">
    <text evidence="1">May bind long-chain fatty acids, such as palmitate, and may play a role in lipid transport or fatty acid metabolism.</text>
</comment>
<dbReference type="InterPro" id="IPR003797">
    <property type="entry name" value="DegV"/>
</dbReference>
<sequence length="289" mass="32764">MSKFRIITDSTTDLPHDLAEELQLEVLPLKFYLNNKEYKNYLDNRELDPKVFYKEVLNGAQPTTSQVNADEFKDKMEPFLKNGEDLLVLAFSSALSGTYNSARIACDELKELYPERKIMLIDTKSASLGEGLIVTLAARKRLEGKTIEETYDYVLETLPNICHWFTVDDIKHLRRGGRISAVSSFVAQTLNIKPVLYTDNEGRLIPRTKSIGRKKALKTLVEKMEERALKGPQTVYIGHGDSIEDVNYLVDLIKEKFEIKELVINTIGPVVGSHTGQGVIALFFLGEYR</sequence>
<dbReference type="InterPro" id="IPR050270">
    <property type="entry name" value="DegV_domain_contain"/>
</dbReference>
<gene>
    <name evidence="3" type="ORF">BN85405580</name>
</gene>
<dbReference type="OrthoDB" id="9780660at2"/>
<dbReference type="PROSITE" id="PS51482">
    <property type="entry name" value="DEGV"/>
    <property type="match status" value="1"/>
</dbReference>
<proteinExistence type="predicted"/>
<organism evidence="3 4">
    <name type="scientific">Alteracholeplasma palmae (strain ATCC 49389 / J233)</name>
    <name type="common">Acholeplasma palmae</name>
    <dbReference type="NCBI Taxonomy" id="1318466"/>
    <lineage>
        <taxon>Bacteria</taxon>
        <taxon>Bacillati</taxon>
        <taxon>Mycoplasmatota</taxon>
        <taxon>Mollicutes</taxon>
        <taxon>Acholeplasmatales</taxon>
        <taxon>Acholeplasmataceae</taxon>
        <taxon>Acholeplasma</taxon>
    </lineage>
</organism>
<dbReference type="InterPro" id="IPR043168">
    <property type="entry name" value="DegV_C"/>
</dbReference>
<dbReference type="EMBL" id="FO681347">
    <property type="protein sequence ID" value="CCV64135.1"/>
    <property type="molecule type" value="Genomic_DNA"/>
</dbReference>
<evidence type="ECO:0000256" key="1">
    <source>
        <dbReference type="ARBA" id="ARBA00003238"/>
    </source>
</evidence>
<dbReference type="GO" id="GO:0008289">
    <property type="term" value="F:lipid binding"/>
    <property type="evidence" value="ECO:0007669"/>
    <property type="project" value="UniProtKB-KW"/>
</dbReference>
<name>U4KPG7_ALTPJ</name>
<dbReference type="KEGG" id="apal:BN85405580"/>
<dbReference type="STRING" id="1318466.BN85405580"/>
<dbReference type="Gene3D" id="3.40.50.10440">
    <property type="entry name" value="Dihydroxyacetone kinase, domain 1"/>
    <property type="match status" value="1"/>
</dbReference>
<dbReference type="SUPFAM" id="SSF82549">
    <property type="entry name" value="DAK1/DegV-like"/>
    <property type="match status" value="1"/>
</dbReference>
<evidence type="ECO:0000313" key="3">
    <source>
        <dbReference type="EMBL" id="CCV64135.1"/>
    </source>
</evidence>
<accession>U4KPG7</accession>
<evidence type="ECO:0000256" key="2">
    <source>
        <dbReference type="ARBA" id="ARBA00023121"/>
    </source>
</evidence>
<protein>
    <submittedName>
        <fullName evidence="3">DegV family protein</fullName>
    </submittedName>
</protein>
<dbReference type="HOGENOM" id="CLU_048251_4_1_14"/>
<dbReference type="AlphaFoldDB" id="U4KPG7"/>
<keyword evidence="4" id="KW-1185">Reference proteome</keyword>
<dbReference type="PANTHER" id="PTHR33434:SF3">
    <property type="entry name" value="DEGV DOMAIN-CONTAINING PROTEIN YITS"/>
    <property type="match status" value="1"/>
</dbReference>
<dbReference type="NCBIfam" id="TIGR00762">
    <property type="entry name" value="DegV"/>
    <property type="match status" value="1"/>
</dbReference>
<dbReference type="Proteomes" id="UP000032740">
    <property type="component" value="Chromosome"/>
</dbReference>
<dbReference type="RefSeq" id="WP_026657731.1">
    <property type="nucleotide sequence ID" value="NC_022538.1"/>
</dbReference>
<dbReference type="PANTHER" id="PTHR33434">
    <property type="entry name" value="DEGV DOMAIN-CONTAINING PROTEIN DR_1986-RELATED"/>
    <property type="match status" value="1"/>
</dbReference>